<dbReference type="PANTHER" id="PTHR13439:SF71">
    <property type="entry name" value="EXPRESSED PROTEIN"/>
    <property type="match status" value="1"/>
</dbReference>
<evidence type="ECO:0000256" key="1">
    <source>
        <dbReference type="ARBA" id="ARBA00004141"/>
    </source>
</evidence>
<keyword evidence="2 5" id="KW-0812">Transmembrane</keyword>
<comment type="subcellular location">
    <subcellularLocation>
        <location evidence="1">Membrane</location>
        <topology evidence="1">Multi-pass membrane protein</topology>
    </subcellularLocation>
</comment>
<evidence type="ECO:0000259" key="7">
    <source>
        <dbReference type="PROSITE" id="PS50922"/>
    </source>
</evidence>
<feature type="domain" description="TLC" evidence="7">
    <location>
        <begin position="60"/>
        <end position="179"/>
    </location>
</feature>
<dbReference type="InterPro" id="IPR006634">
    <property type="entry name" value="TLC-dom"/>
</dbReference>
<evidence type="ECO:0000313" key="9">
    <source>
        <dbReference type="Proteomes" id="UP001318860"/>
    </source>
</evidence>
<keyword evidence="4 5" id="KW-0472">Membrane</keyword>
<dbReference type="PROSITE" id="PS50922">
    <property type="entry name" value="TLC"/>
    <property type="match status" value="1"/>
</dbReference>
<gene>
    <name evidence="8" type="ORF">DH2020_022741</name>
</gene>
<protein>
    <recommendedName>
        <fullName evidence="7">TLC domain-containing protein</fullName>
    </recommendedName>
</protein>
<dbReference type="Pfam" id="PF03798">
    <property type="entry name" value="TRAM_LAG1_CLN8"/>
    <property type="match status" value="1"/>
</dbReference>
<reference evidence="8 9" key="1">
    <citation type="journal article" date="2021" name="Comput. Struct. Biotechnol. J.">
        <title>De novo genome assembly of the potent medicinal plant Rehmannia glutinosa using nanopore technology.</title>
        <authorList>
            <person name="Ma L."/>
            <person name="Dong C."/>
            <person name="Song C."/>
            <person name="Wang X."/>
            <person name="Zheng X."/>
            <person name="Niu Y."/>
            <person name="Chen S."/>
            <person name="Feng W."/>
        </authorList>
    </citation>
    <scope>NUCLEOTIDE SEQUENCE [LARGE SCALE GENOMIC DNA]</scope>
    <source>
        <strain evidence="8">DH-2019</strain>
    </source>
</reference>
<sequence>MVINSYRSQAELLHKEYIFADLFAVFPSVIIGIFACKMVYDLCRLISAVCFKGYTNLSKSKQIEWNNRAMSTVHALFISTVSMYFTFWSDLYSDNLLRGPITLRSSSFSTFTLGVSVGYFLSDLAMIIWFYPSLGTMEYVIHHLLSVVGVSYAMLTGEAQLYTFMVLTSEATTPGINLRCWNEEVQGIYYKWSCNILGMAGEADAYKWDSLGASCSLSDWCYEFNLVLENIQRIEEDAGEDAVVNTASSFAPEHFSTIVRAEKLKEKTKTKKNPC</sequence>
<comment type="caution">
    <text evidence="8">The sequence shown here is derived from an EMBL/GenBank/DDBJ whole genome shotgun (WGS) entry which is preliminary data.</text>
</comment>
<dbReference type="PANTHER" id="PTHR13439">
    <property type="entry name" value="CT120 PROTEIN"/>
    <property type="match status" value="1"/>
</dbReference>
<feature type="transmembrane region" description="Helical" evidence="6">
    <location>
        <begin position="108"/>
        <end position="131"/>
    </location>
</feature>
<accession>A0ABR0W413</accession>
<evidence type="ECO:0000256" key="4">
    <source>
        <dbReference type="ARBA" id="ARBA00023136"/>
    </source>
</evidence>
<evidence type="ECO:0000313" key="8">
    <source>
        <dbReference type="EMBL" id="KAK6142393.1"/>
    </source>
</evidence>
<evidence type="ECO:0000256" key="5">
    <source>
        <dbReference type="PROSITE-ProRule" id="PRU00205"/>
    </source>
</evidence>
<feature type="transmembrane region" description="Helical" evidence="6">
    <location>
        <begin position="17"/>
        <end position="36"/>
    </location>
</feature>
<dbReference type="InterPro" id="IPR050846">
    <property type="entry name" value="TLCD"/>
</dbReference>
<keyword evidence="9" id="KW-1185">Reference proteome</keyword>
<evidence type="ECO:0000256" key="6">
    <source>
        <dbReference type="SAM" id="Phobius"/>
    </source>
</evidence>
<dbReference type="Proteomes" id="UP001318860">
    <property type="component" value="Unassembled WGS sequence"/>
</dbReference>
<name>A0ABR0W413_REHGL</name>
<feature type="transmembrane region" description="Helical" evidence="6">
    <location>
        <begin position="69"/>
        <end position="88"/>
    </location>
</feature>
<keyword evidence="3 6" id="KW-1133">Transmembrane helix</keyword>
<dbReference type="SMART" id="SM00724">
    <property type="entry name" value="TLC"/>
    <property type="match status" value="1"/>
</dbReference>
<evidence type="ECO:0000256" key="2">
    <source>
        <dbReference type="ARBA" id="ARBA00022692"/>
    </source>
</evidence>
<dbReference type="EMBL" id="JABTTQ020000013">
    <property type="protein sequence ID" value="KAK6142393.1"/>
    <property type="molecule type" value="Genomic_DNA"/>
</dbReference>
<organism evidence="8 9">
    <name type="scientific">Rehmannia glutinosa</name>
    <name type="common">Chinese foxglove</name>
    <dbReference type="NCBI Taxonomy" id="99300"/>
    <lineage>
        <taxon>Eukaryota</taxon>
        <taxon>Viridiplantae</taxon>
        <taxon>Streptophyta</taxon>
        <taxon>Embryophyta</taxon>
        <taxon>Tracheophyta</taxon>
        <taxon>Spermatophyta</taxon>
        <taxon>Magnoliopsida</taxon>
        <taxon>eudicotyledons</taxon>
        <taxon>Gunneridae</taxon>
        <taxon>Pentapetalae</taxon>
        <taxon>asterids</taxon>
        <taxon>lamiids</taxon>
        <taxon>Lamiales</taxon>
        <taxon>Orobanchaceae</taxon>
        <taxon>Rehmannieae</taxon>
        <taxon>Rehmannia</taxon>
    </lineage>
</organism>
<evidence type="ECO:0000256" key="3">
    <source>
        <dbReference type="ARBA" id="ARBA00022989"/>
    </source>
</evidence>
<proteinExistence type="predicted"/>